<evidence type="ECO:0000313" key="2">
    <source>
        <dbReference type="Proteomes" id="UP001186974"/>
    </source>
</evidence>
<evidence type="ECO:0000313" key="1">
    <source>
        <dbReference type="EMBL" id="KAK3081290.1"/>
    </source>
</evidence>
<protein>
    <submittedName>
        <fullName evidence="1">Uncharacterized protein</fullName>
    </submittedName>
</protein>
<keyword evidence="2" id="KW-1185">Reference proteome</keyword>
<proteinExistence type="predicted"/>
<dbReference type="EMBL" id="JAWDJW010000215">
    <property type="protein sequence ID" value="KAK3081290.1"/>
    <property type="molecule type" value="Genomic_DNA"/>
</dbReference>
<comment type="caution">
    <text evidence="1">The sequence shown here is derived from an EMBL/GenBank/DDBJ whole genome shotgun (WGS) entry which is preliminary data.</text>
</comment>
<dbReference type="Proteomes" id="UP001186974">
    <property type="component" value="Unassembled WGS sequence"/>
</dbReference>
<gene>
    <name evidence="1" type="ORF">LTS18_008304</name>
</gene>
<name>A0ACC3DXG9_9PEZI</name>
<accession>A0ACC3DXG9</accession>
<reference evidence="1" key="1">
    <citation type="submission" date="2024-09" db="EMBL/GenBank/DDBJ databases">
        <title>Black Yeasts Isolated from many extreme environments.</title>
        <authorList>
            <person name="Coleine C."/>
            <person name="Stajich J.E."/>
            <person name="Selbmann L."/>
        </authorList>
    </citation>
    <scope>NUCLEOTIDE SEQUENCE</scope>
    <source>
        <strain evidence="1">CCFEE 5737</strain>
    </source>
</reference>
<organism evidence="1 2">
    <name type="scientific">Coniosporium uncinatum</name>
    <dbReference type="NCBI Taxonomy" id="93489"/>
    <lineage>
        <taxon>Eukaryota</taxon>
        <taxon>Fungi</taxon>
        <taxon>Dikarya</taxon>
        <taxon>Ascomycota</taxon>
        <taxon>Pezizomycotina</taxon>
        <taxon>Dothideomycetes</taxon>
        <taxon>Dothideomycetes incertae sedis</taxon>
        <taxon>Coniosporium</taxon>
    </lineage>
</organism>
<sequence>MDPVLCKRLSQTQPFFALAATLTLYAHDIQEYGDIARLFDFILAREAVIPVYLFAVIILGRKDELLKIPLEEPEMLHFTLSKLPQPLNLEALILQTTTLYARHPPHTLPHRAWKRISPYSVLKTTYKRTELAKQTLEDGERLFARQAAQMRRDELRQKFIKEVRTRARMYRRPVFFTITIAVGFLALWLGKDTDIAFVYGDGKLNALFNGARKISGSLLGYLR</sequence>